<feature type="compositionally biased region" description="Polar residues" evidence="1">
    <location>
        <begin position="53"/>
        <end position="62"/>
    </location>
</feature>
<gene>
    <name evidence="2" type="ORF">B5V51_14104</name>
</gene>
<feature type="compositionally biased region" description="Polar residues" evidence="1">
    <location>
        <begin position="371"/>
        <end position="380"/>
    </location>
</feature>
<protein>
    <submittedName>
        <fullName evidence="2">Uncharacterized protein</fullName>
    </submittedName>
</protein>
<feature type="region of interest" description="Disordered" evidence="1">
    <location>
        <begin position="16"/>
        <end position="68"/>
    </location>
</feature>
<reference evidence="2" key="1">
    <citation type="submission" date="2017-09" db="EMBL/GenBank/DDBJ databases">
        <title>Contemporary evolution of a Lepidopteran species, Heliothis virescens, in response to modern agricultural practices.</title>
        <authorList>
            <person name="Fritz M.L."/>
            <person name="Deyonke A.M."/>
            <person name="Papanicolaou A."/>
            <person name="Micinski S."/>
            <person name="Westbrook J."/>
            <person name="Gould F."/>
        </authorList>
    </citation>
    <scope>NUCLEOTIDE SEQUENCE [LARGE SCALE GENOMIC DNA]</scope>
    <source>
        <strain evidence="2">HvINT-</strain>
        <tissue evidence="2">Whole body</tissue>
    </source>
</reference>
<sequence>MTIVRTVKNSPLICNATNKKHESSPLRVSYPPSRRLPALSGRHRGPPIKRPATASNGSSGSARSERRVTSTSPLAGFELAALYCWLAVLSPFSGPQHPASEYTSHVGLRLPLEVAKKVHRFRSVAPIPSAPIAFRAVAIRRRLPRADCLAPIAARRADCLAPIASAPMMPRADCLAPDCLAPIALAPIALARIASRRLPRADCPSRRLRLALAPIASRRLPRADCLAPTASRRVPRAECFEPHCQPLFSTSIDIAMAAVSVSEDTAAEETDPETPLGIYHSSALSLYQGSASNPPNPERPLRRRGRPRKQQTSTEATPGLLVGTTLGPEGETVTRRTKQRVIAPPAQLPTESPAPRSQRRHRGPPIKRPATASNGSSGSARSERTPRIDLGRSRVPRPLLDLN</sequence>
<comment type="caution">
    <text evidence="2">The sequence shown here is derived from an EMBL/GenBank/DDBJ whole genome shotgun (WGS) entry which is preliminary data.</text>
</comment>
<organism evidence="2">
    <name type="scientific">Heliothis virescens</name>
    <name type="common">Tobacco budworm moth</name>
    <dbReference type="NCBI Taxonomy" id="7102"/>
    <lineage>
        <taxon>Eukaryota</taxon>
        <taxon>Metazoa</taxon>
        <taxon>Ecdysozoa</taxon>
        <taxon>Arthropoda</taxon>
        <taxon>Hexapoda</taxon>
        <taxon>Insecta</taxon>
        <taxon>Pterygota</taxon>
        <taxon>Neoptera</taxon>
        <taxon>Endopterygota</taxon>
        <taxon>Lepidoptera</taxon>
        <taxon>Glossata</taxon>
        <taxon>Ditrysia</taxon>
        <taxon>Noctuoidea</taxon>
        <taxon>Noctuidae</taxon>
        <taxon>Heliothinae</taxon>
        <taxon>Heliothis</taxon>
    </lineage>
</organism>
<accession>A0A2A4JR98</accession>
<evidence type="ECO:0000313" key="2">
    <source>
        <dbReference type="EMBL" id="PCG73940.1"/>
    </source>
</evidence>
<dbReference type="AlphaFoldDB" id="A0A2A4JR98"/>
<dbReference type="EMBL" id="NWSH01000835">
    <property type="protein sequence ID" value="PCG73940.1"/>
    <property type="molecule type" value="Genomic_DNA"/>
</dbReference>
<evidence type="ECO:0000256" key="1">
    <source>
        <dbReference type="SAM" id="MobiDB-lite"/>
    </source>
</evidence>
<proteinExistence type="predicted"/>
<feature type="region of interest" description="Disordered" evidence="1">
    <location>
        <begin position="287"/>
        <end position="403"/>
    </location>
</feature>
<name>A0A2A4JR98_HELVI</name>
<feature type="compositionally biased region" description="Basic and acidic residues" evidence="1">
    <location>
        <begin position="381"/>
        <end position="392"/>
    </location>
</feature>